<evidence type="ECO:0000313" key="10">
    <source>
        <dbReference type="Proteomes" id="UP001190465"/>
    </source>
</evidence>
<dbReference type="EC" id="3.1.1.-" evidence="8"/>
<dbReference type="RefSeq" id="WP_308482579.1">
    <property type="nucleotide sequence ID" value="NZ_OY726397.1"/>
</dbReference>
<feature type="signal peptide" evidence="8">
    <location>
        <begin position="1"/>
        <end position="36"/>
    </location>
</feature>
<dbReference type="PANTHER" id="PTHR33630:SF9">
    <property type="entry name" value="CUTINASE 4"/>
    <property type="match status" value="1"/>
</dbReference>
<reference evidence="9 10" key="1">
    <citation type="submission" date="2023-08" db="EMBL/GenBank/DDBJ databases">
        <authorList>
            <person name="Folkvardsen B D."/>
            <person name="Norman A."/>
        </authorList>
    </citation>
    <scope>NUCLEOTIDE SEQUENCE [LARGE SCALE GENOMIC DNA]</scope>
    <source>
        <strain evidence="9 10">Mu0053</strain>
    </source>
</reference>
<evidence type="ECO:0000256" key="2">
    <source>
        <dbReference type="ARBA" id="ARBA00007534"/>
    </source>
</evidence>
<evidence type="ECO:0000313" key="9">
    <source>
        <dbReference type="EMBL" id="CAJ1503489.1"/>
    </source>
</evidence>
<comment type="function">
    <text evidence="8">Catalyzes the hydrolysis of complex carboxylic polyesters found in the cell wall of plants. Degrades cutin, a macromolecule that forms the structure of the plant cuticle.</text>
</comment>
<evidence type="ECO:0000256" key="5">
    <source>
        <dbReference type="ARBA" id="ARBA00022729"/>
    </source>
</evidence>
<evidence type="ECO:0000256" key="8">
    <source>
        <dbReference type="RuleBase" id="RU361263"/>
    </source>
</evidence>
<organism evidence="9 10">
    <name type="scientific">[Mycobacterium] burgundiense</name>
    <dbReference type="NCBI Taxonomy" id="3064286"/>
    <lineage>
        <taxon>Bacteria</taxon>
        <taxon>Bacillati</taxon>
        <taxon>Actinomycetota</taxon>
        <taxon>Actinomycetes</taxon>
        <taxon>Mycobacteriales</taxon>
        <taxon>Mycobacteriaceae</taxon>
        <taxon>Mycolicibacterium</taxon>
    </lineage>
</organism>
<keyword evidence="5 8" id="KW-0732">Signal</keyword>
<dbReference type="PANTHER" id="PTHR33630">
    <property type="entry name" value="CUTINASE RV1984C-RELATED-RELATED"/>
    <property type="match status" value="1"/>
</dbReference>
<name>A0ABM9LRF9_9MYCO</name>
<keyword evidence="7" id="KW-1015">Disulfide bond</keyword>
<evidence type="ECO:0000256" key="6">
    <source>
        <dbReference type="ARBA" id="ARBA00022801"/>
    </source>
</evidence>
<evidence type="ECO:0000256" key="7">
    <source>
        <dbReference type="ARBA" id="ARBA00023157"/>
    </source>
</evidence>
<sequence>MRVHQAARFLGAVVLMASAAAIGVAVPAASAEPAAAAEPCPDVEVIFARGTTEPPGVGGTGQAFVDALRAQAGGKTVGVYPVNYPASSNFGDRIAFARTVVDGIKDAGARIQTTAAACPDTRIVLGGYSQGAVLAGFVTADTIPDGIPDEYLSYMPNPVPDELAEHVAAVVLMGKPSSQWLRQYDAPLVTIGPLYEEKTLDLCAPGDTICDGAPGGIPTFAHTLYPVNGMVNEAAAFAAGRL</sequence>
<dbReference type="InterPro" id="IPR043580">
    <property type="entry name" value="CUTINASE_1"/>
</dbReference>
<proteinExistence type="inferred from homology"/>
<keyword evidence="3 8" id="KW-0719">Serine esterase</keyword>
<dbReference type="Gene3D" id="3.40.50.1820">
    <property type="entry name" value="alpha/beta hydrolase"/>
    <property type="match status" value="1"/>
</dbReference>
<keyword evidence="6 8" id="KW-0378">Hydrolase</keyword>
<dbReference type="InterPro" id="IPR029058">
    <property type="entry name" value="AB_hydrolase_fold"/>
</dbReference>
<dbReference type="SUPFAM" id="SSF53474">
    <property type="entry name" value="alpha/beta-Hydrolases"/>
    <property type="match status" value="1"/>
</dbReference>
<keyword evidence="10" id="KW-1185">Reference proteome</keyword>
<comment type="subcellular location">
    <subcellularLocation>
        <location evidence="1 8">Secreted</location>
    </subcellularLocation>
</comment>
<evidence type="ECO:0000256" key="4">
    <source>
        <dbReference type="ARBA" id="ARBA00022525"/>
    </source>
</evidence>
<keyword evidence="4 8" id="KW-0964">Secreted</keyword>
<dbReference type="PROSITE" id="PS00155">
    <property type="entry name" value="CUTINASE_1"/>
    <property type="match status" value="1"/>
</dbReference>
<comment type="similarity">
    <text evidence="2 8">Belongs to the cutinase family.</text>
</comment>
<feature type="chain" id="PRO_5044971986" description="Cutinase" evidence="8">
    <location>
        <begin position="37"/>
        <end position="242"/>
    </location>
</feature>
<dbReference type="EMBL" id="OY726397">
    <property type="protein sequence ID" value="CAJ1503489.1"/>
    <property type="molecule type" value="Genomic_DNA"/>
</dbReference>
<protein>
    <recommendedName>
        <fullName evidence="8">Cutinase</fullName>
        <ecNumber evidence="8">3.1.1.-</ecNumber>
    </recommendedName>
</protein>
<evidence type="ECO:0000256" key="1">
    <source>
        <dbReference type="ARBA" id="ARBA00004613"/>
    </source>
</evidence>
<accession>A0ABM9LRF9</accession>
<dbReference type="InterPro" id="IPR000675">
    <property type="entry name" value="Cutinase/axe"/>
</dbReference>
<dbReference type="SMART" id="SM01110">
    <property type="entry name" value="Cutinase"/>
    <property type="match status" value="1"/>
</dbReference>
<evidence type="ECO:0000256" key="3">
    <source>
        <dbReference type="ARBA" id="ARBA00022487"/>
    </source>
</evidence>
<dbReference type="Pfam" id="PF01083">
    <property type="entry name" value="Cutinase"/>
    <property type="match status" value="1"/>
</dbReference>
<dbReference type="Proteomes" id="UP001190465">
    <property type="component" value="Chromosome"/>
</dbReference>
<gene>
    <name evidence="9" type="ORF">MU0053_002448</name>
</gene>